<organism evidence="1 2">
    <name type="scientific">Bosea eneae</name>
    <dbReference type="NCBI Taxonomy" id="151454"/>
    <lineage>
        <taxon>Bacteria</taxon>
        <taxon>Pseudomonadati</taxon>
        <taxon>Pseudomonadota</taxon>
        <taxon>Alphaproteobacteria</taxon>
        <taxon>Hyphomicrobiales</taxon>
        <taxon>Boseaceae</taxon>
        <taxon>Bosea</taxon>
    </lineage>
</organism>
<protein>
    <recommendedName>
        <fullName evidence="3">DUF3606 domain-containing protein</fullName>
    </recommendedName>
</protein>
<gene>
    <name evidence="1" type="ORF">ACFPOB_29650</name>
</gene>
<accession>A0ABW0J060</accession>
<keyword evidence="2" id="KW-1185">Reference proteome</keyword>
<proteinExistence type="predicted"/>
<dbReference type="Proteomes" id="UP001596053">
    <property type="component" value="Unassembled WGS sequence"/>
</dbReference>
<evidence type="ECO:0000313" key="2">
    <source>
        <dbReference type="Proteomes" id="UP001596053"/>
    </source>
</evidence>
<dbReference type="RefSeq" id="WP_377801772.1">
    <property type="nucleotide sequence ID" value="NZ_JBHSLW010000099.1"/>
</dbReference>
<reference evidence="2" key="1">
    <citation type="journal article" date="2019" name="Int. J. Syst. Evol. Microbiol.">
        <title>The Global Catalogue of Microorganisms (GCM) 10K type strain sequencing project: providing services to taxonomists for standard genome sequencing and annotation.</title>
        <authorList>
            <consortium name="The Broad Institute Genomics Platform"/>
            <consortium name="The Broad Institute Genome Sequencing Center for Infectious Disease"/>
            <person name="Wu L."/>
            <person name="Ma J."/>
        </authorList>
    </citation>
    <scope>NUCLEOTIDE SEQUENCE [LARGE SCALE GENOMIC DNA]</scope>
    <source>
        <strain evidence="2">NCAIM B.01391</strain>
    </source>
</reference>
<evidence type="ECO:0008006" key="3">
    <source>
        <dbReference type="Google" id="ProtNLM"/>
    </source>
</evidence>
<name>A0ABW0J060_9HYPH</name>
<sequence>MLGLIGFTDSEVRHALKRQGIDYDELQAALAERTATNDRIAAALNPVK</sequence>
<evidence type="ECO:0000313" key="1">
    <source>
        <dbReference type="EMBL" id="MFC5423702.1"/>
    </source>
</evidence>
<comment type="caution">
    <text evidence="1">The sequence shown here is derived from an EMBL/GenBank/DDBJ whole genome shotgun (WGS) entry which is preliminary data.</text>
</comment>
<dbReference type="EMBL" id="JBHSLW010000099">
    <property type="protein sequence ID" value="MFC5423702.1"/>
    <property type="molecule type" value="Genomic_DNA"/>
</dbReference>